<proteinExistence type="predicted"/>
<accession>A0A2A9CPF1</accession>
<dbReference type="Proteomes" id="UP000226079">
    <property type="component" value="Unassembled WGS sequence"/>
</dbReference>
<dbReference type="EMBL" id="PDJC01000001">
    <property type="protein sequence ID" value="PFG16304.1"/>
    <property type="molecule type" value="Genomic_DNA"/>
</dbReference>
<comment type="caution">
    <text evidence="1">The sequence shown here is derived from an EMBL/GenBank/DDBJ whole genome shotgun (WGS) entry which is preliminary data.</text>
</comment>
<organism evidence="1 2">
    <name type="scientific">Propionicimonas paludicola</name>
    <dbReference type="NCBI Taxonomy" id="185243"/>
    <lineage>
        <taxon>Bacteria</taxon>
        <taxon>Bacillati</taxon>
        <taxon>Actinomycetota</taxon>
        <taxon>Actinomycetes</taxon>
        <taxon>Propionibacteriales</taxon>
        <taxon>Nocardioidaceae</taxon>
        <taxon>Propionicimonas</taxon>
    </lineage>
</organism>
<reference evidence="1 2" key="1">
    <citation type="submission" date="2017-10" db="EMBL/GenBank/DDBJ databases">
        <title>Sequencing the genomes of 1000 actinobacteria strains.</title>
        <authorList>
            <person name="Klenk H.-P."/>
        </authorList>
    </citation>
    <scope>NUCLEOTIDE SEQUENCE [LARGE SCALE GENOMIC DNA]</scope>
    <source>
        <strain evidence="1 2">DSM 15597</strain>
    </source>
</reference>
<dbReference type="RefSeq" id="WP_169923730.1">
    <property type="nucleotide sequence ID" value="NZ_PDJC01000001.1"/>
</dbReference>
<evidence type="ECO:0000313" key="2">
    <source>
        <dbReference type="Proteomes" id="UP000226079"/>
    </source>
</evidence>
<gene>
    <name evidence="1" type="ORF">ATK74_0838</name>
</gene>
<evidence type="ECO:0000313" key="1">
    <source>
        <dbReference type="EMBL" id="PFG16304.1"/>
    </source>
</evidence>
<sequence length="272" mass="29827">MQVQLPMDEMMTGEFAIGDAHPVAAATFDLSGPHPRVEVSVDVLRIELDGVLYRLTLTPPEVDAGRCEAHLDPNGLLDLLGADVPVEARQPQSWCDLRAGHTGCHRDQSTGAEWHRVDNLAAEQAEVVRCGLSLDELAATFKAHAFDRMTCLDHAHLGVACDPAGCHGIMDDQYRHYAEIVQAHSARISPAIQDVAAERASHAGRGWTAEHDAKIGVHTLIELSDRYQTEAVRWTRRNPLWVGSGFLRDRLVKAASLLVAAIELIDAESEQR</sequence>
<keyword evidence="2" id="KW-1185">Reference proteome</keyword>
<protein>
    <submittedName>
        <fullName evidence="1">Uncharacterized protein</fullName>
    </submittedName>
</protein>
<dbReference type="AlphaFoldDB" id="A0A2A9CPF1"/>
<name>A0A2A9CPF1_9ACTN</name>